<dbReference type="SUPFAM" id="SSF52540">
    <property type="entry name" value="P-loop containing nucleoside triphosphate hydrolases"/>
    <property type="match status" value="1"/>
</dbReference>
<sequence length="428" mass="47691">MQDSYLTVHFVTNGGIEIGLDSDALFLNSKDRRLLLLARNLALNVSADPEGQKHAAFRLNVRWIDYPSEDAQTKHRREEADRLRRQVFDFPKGATWKVGLYRNQQGKVITQWGMLMGREYVKLEGNGIMEATGARRQVDAMNRLCDPVQERWHKLLLNQPAAGARHIIDPFSGLDFDSEEVETAINTVLNIPGITWTAAQRKVIESLREFPERLLLIQGFPGTGKTLTLMGIAAVCRLLGIMSSTPLPRTSQLTRHPCEFIAWANEKGLLLEVECPDEQTLMKEPVDRMIGKLTRAVTTKPLGRIAQTSTGAEGNQCRHDEFDTISDVLGNISAPEERTDPLEALNNKWAAPHDTANGPWHDDHTEPLEQSADETALAGDTWADSIHPLNDHTETLEPFVGDETALAANSSGPPETPSTADCLYKRNF</sequence>
<dbReference type="EMBL" id="NIDN02000212">
    <property type="protein sequence ID" value="RLL94336.1"/>
    <property type="molecule type" value="Genomic_DNA"/>
</dbReference>
<dbReference type="InterPro" id="IPR027417">
    <property type="entry name" value="P-loop_NTPase"/>
</dbReference>
<dbReference type="Proteomes" id="UP000215289">
    <property type="component" value="Unassembled WGS sequence"/>
</dbReference>
<organism evidence="1 2">
    <name type="scientific">Aspergillus turcosus</name>
    <dbReference type="NCBI Taxonomy" id="1245748"/>
    <lineage>
        <taxon>Eukaryota</taxon>
        <taxon>Fungi</taxon>
        <taxon>Dikarya</taxon>
        <taxon>Ascomycota</taxon>
        <taxon>Pezizomycotina</taxon>
        <taxon>Eurotiomycetes</taxon>
        <taxon>Eurotiomycetidae</taxon>
        <taxon>Eurotiales</taxon>
        <taxon>Aspergillaceae</taxon>
        <taxon>Aspergillus</taxon>
        <taxon>Aspergillus subgen. Fumigati</taxon>
    </lineage>
</organism>
<dbReference type="AlphaFoldDB" id="A0A3R7LV23"/>
<reference evidence="1 2" key="1">
    <citation type="submission" date="2018-08" db="EMBL/GenBank/DDBJ databases">
        <title>Draft genome sequences of two Aspergillus turcosus clinical strains isolated from bronchoalveolar lavage fluid: one azole-susceptible and the other azole-resistant.</title>
        <authorList>
            <person name="Parent-Michaud M."/>
            <person name="Dufresne P.J."/>
            <person name="Fournier E."/>
            <person name="Martineau C."/>
            <person name="Moreira S."/>
            <person name="Perkins V."/>
            <person name="De Repentigny L."/>
            <person name="Dufresne S.F."/>
        </authorList>
    </citation>
    <scope>NUCLEOTIDE SEQUENCE [LARGE SCALE GENOMIC DNA]</scope>
    <source>
        <strain evidence="1">HMR AF 1038</strain>
    </source>
</reference>
<keyword evidence="2" id="KW-1185">Reference proteome</keyword>
<name>A0A3R7LV23_9EURO</name>
<protein>
    <recommendedName>
        <fullName evidence="3">DNA2/NAM7 helicase helicase domain-containing protein</fullName>
    </recommendedName>
</protein>
<dbReference type="STRING" id="1245748.A0A3R7LV23"/>
<proteinExistence type="predicted"/>
<evidence type="ECO:0000313" key="1">
    <source>
        <dbReference type="EMBL" id="RLL94336.1"/>
    </source>
</evidence>
<comment type="caution">
    <text evidence="1">The sequence shown here is derived from an EMBL/GenBank/DDBJ whole genome shotgun (WGS) entry which is preliminary data.</text>
</comment>
<gene>
    <name evidence="1" type="ORF">CFD26_100743</name>
</gene>
<accession>A0A3R7LV23</accession>
<evidence type="ECO:0000313" key="2">
    <source>
        <dbReference type="Proteomes" id="UP000215289"/>
    </source>
</evidence>
<dbReference type="Gene3D" id="3.40.50.300">
    <property type="entry name" value="P-loop containing nucleotide triphosphate hydrolases"/>
    <property type="match status" value="1"/>
</dbReference>
<evidence type="ECO:0008006" key="3">
    <source>
        <dbReference type="Google" id="ProtNLM"/>
    </source>
</evidence>
<dbReference type="OrthoDB" id="4510808at2759"/>